<sequence>MAFLKSTYDHDDDEEISSNITQLKTAGNGGGGAGKTTSASCSWRIPFQIFTTILLSLLLPLSFLLLARLSAAHYLSLIAGNESNSDHPAAPAGMIASFLFLYKSKSIFLYALVSLITAAAFVHGLTSTRLILLTNQLPAPAPEPVSRRHPNTAIKVYLAWVLLFTFQVCVGLGIEGSICAGIDGSGFAAGADEKINDFLIIITTVIRAFLLVGLHETMSFWSRYVVKPVVADTVGGGDGDGSKINWDMIERIGVALSLGALWWWRLRDEVEALVAVPELIAREGRHVVGAAEFSGWWLYYLTVSIGTMRLFKGAVWVVVAAVVTSSARNDVDFDETTSDSDSVDSQFRHHQPLEEMV</sequence>
<dbReference type="AlphaFoldDB" id="A0AAV1DC74"/>
<evidence type="ECO:0000313" key="4">
    <source>
        <dbReference type="Proteomes" id="UP001161247"/>
    </source>
</evidence>
<organism evidence="3 4">
    <name type="scientific">Oldenlandia corymbosa var. corymbosa</name>
    <dbReference type="NCBI Taxonomy" id="529605"/>
    <lineage>
        <taxon>Eukaryota</taxon>
        <taxon>Viridiplantae</taxon>
        <taxon>Streptophyta</taxon>
        <taxon>Embryophyta</taxon>
        <taxon>Tracheophyta</taxon>
        <taxon>Spermatophyta</taxon>
        <taxon>Magnoliopsida</taxon>
        <taxon>eudicotyledons</taxon>
        <taxon>Gunneridae</taxon>
        <taxon>Pentapetalae</taxon>
        <taxon>asterids</taxon>
        <taxon>lamiids</taxon>
        <taxon>Gentianales</taxon>
        <taxon>Rubiaceae</taxon>
        <taxon>Rubioideae</taxon>
        <taxon>Spermacoceae</taxon>
        <taxon>Hedyotis-Oldenlandia complex</taxon>
        <taxon>Oldenlandia</taxon>
    </lineage>
</organism>
<dbReference type="PANTHER" id="PTHR37172:SF3">
    <property type="entry name" value="TRANSMEMBRANE PROTEIN"/>
    <property type="match status" value="1"/>
</dbReference>
<feature type="transmembrane region" description="Helical" evidence="2">
    <location>
        <begin position="107"/>
        <end position="132"/>
    </location>
</feature>
<evidence type="ECO:0000256" key="2">
    <source>
        <dbReference type="SAM" id="Phobius"/>
    </source>
</evidence>
<name>A0AAV1DC74_OLDCO</name>
<feature type="transmembrane region" description="Helical" evidence="2">
    <location>
        <begin position="152"/>
        <end position="174"/>
    </location>
</feature>
<proteinExistence type="predicted"/>
<feature type="transmembrane region" description="Helical" evidence="2">
    <location>
        <begin position="45"/>
        <end position="67"/>
    </location>
</feature>
<feature type="transmembrane region" description="Helical" evidence="2">
    <location>
        <begin position="195"/>
        <end position="214"/>
    </location>
</feature>
<keyword evidence="2" id="KW-0812">Transmembrane</keyword>
<keyword evidence="4" id="KW-1185">Reference proteome</keyword>
<dbReference type="Proteomes" id="UP001161247">
    <property type="component" value="Chromosome 5"/>
</dbReference>
<protein>
    <submittedName>
        <fullName evidence="3">OLC1v1004397C1</fullName>
    </submittedName>
</protein>
<reference evidence="3" key="1">
    <citation type="submission" date="2023-03" db="EMBL/GenBank/DDBJ databases">
        <authorList>
            <person name="Julca I."/>
        </authorList>
    </citation>
    <scope>NUCLEOTIDE SEQUENCE</scope>
</reference>
<keyword evidence="2" id="KW-1133">Transmembrane helix</keyword>
<dbReference type="PANTHER" id="PTHR37172">
    <property type="entry name" value="TRANSMEMBRANE PROTEIN"/>
    <property type="match status" value="1"/>
</dbReference>
<keyword evidence="2" id="KW-0472">Membrane</keyword>
<evidence type="ECO:0000256" key="1">
    <source>
        <dbReference type="SAM" id="MobiDB-lite"/>
    </source>
</evidence>
<evidence type="ECO:0000313" key="3">
    <source>
        <dbReference type="EMBL" id="CAI9105469.1"/>
    </source>
</evidence>
<accession>A0AAV1DC74</accession>
<feature type="region of interest" description="Disordered" evidence="1">
    <location>
        <begin position="334"/>
        <end position="357"/>
    </location>
</feature>
<dbReference type="EMBL" id="OX459122">
    <property type="protein sequence ID" value="CAI9105469.1"/>
    <property type="molecule type" value="Genomic_DNA"/>
</dbReference>
<gene>
    <name evidence="3" type="ORF">OLC1_LOCUS14159</name>
</gene>